<keyword evidence="3" id="KW-0175">Coiled coil</keyword>
<dbReference type="SUPFAM" id="SSF49899">
    <property type="entry name" value="Concanavalin A-like lectins/glucanases"/>
    <property type="match status" value="1"/>
</dbReference>
<feature type="region of interest" description="Disordered" evidence="4">
    <location>
        <begin position="1022"/>
        <end position="1044"/>
    </location>
</feature>
<keyword evidence="1" id="KW-0732">Signal</keyword>
<dbReference type="GO" id="GO:0004553">
    <property type="term" value="F:hydrolase activity, hydrolyzing O-glycosyl compounds"/>
    <property type="evidence" value="ECO:0007669"/>
    <property type="project" value="UniProtKB-ARBA"/>
</dbReference>
<evidence type="ECO:0000313" key="6">
    <source>
        <dbReference type="EMBL" id="WKN37271.1"/>
    </source>
</evidence>
<gene>
    <name evidence="6" type="ORF">K4G66_00930</name>
</gene>
<dbReference type="Pfam" id="PF13385">
    <property type="entry name" value="Laminin_G_3"/>
    <property type="match status" value="1"/>
</dbReference>
<evidence type="ECO:0000256" key="3">
    <source>
        <dbReference type="SAM" id="Coils"/>
    </source>
</evidence>
<reference evidence="6" key="1">
    <citation type="journal article" date="2023" name="Comput. Struct. Biotechnol. J.">
        <title>Discovery of a novel marine Bacteroidetes with a rich repertoire of carbohydrate-active enzymes.</title>
        <authorList>
            <person name="Chen B."/>
            <person name="Liu G."/>
            <person name="Chen Q."/>
            <person name="Wang H."/>
            <person name="Liu L."/>
            <person name="Tang K."/>
        </authorList>
    </citation>
    <scope>NUCLEOTIDE SEQUENCE</scope>
    <source>
        <strain evidence="6">TK19036</strain>
    </source>
</reference>
<dbReference type="InterPro" id="IPR011444">
    <property type="entry name" value="DUF1549"/>
</dbReference>
<sequence length="1069" mass="121435">MRSSFSWLLTTQRKAWLLLLSLSITVCLTRCGTVDKPEEVVQAEQDLPKELDYNLHVKPILSDKCFFCHGPDKAAIEAGLSLSDESLAFAKLESGNQAIVPGNLAKSEVFHRITADDPETIMPPPESNLSLTAYEKAVLLRWIEEGAEYKPHWAFIKPKKYELPEVEQDQWPKNPIDYFVLDKLEHEGLTPAPEADKETLLRRVSLDLTGLPPTVEEMDAFIADKSPNAYEKVVDRLLTSTHYGEKMATDWMDVSRFADTHGYTVDRYRPTWTWRDWVIQSFNKNMPFDQFTVWQLAGDLLPNATQEQKLATGFNRNHAQNMEGGIVNEEYRVEYVADRTNTLGTAFLGLTVECARCHDHKYDPISQKEYYSLFSFFNNIDEAGQISWDDALPVPTMLMPDEKQDSLIAFIDEKIKETEQRIANIRQTEKPVFEQQYEEGKLSQTNPLNVGLQAHFTLDRLQQEAFVNLVSTEQKGTLADAVLVEGKLGKAVKLNGDEELKLGKVGIFDRADPFSISLWVHIPEAQKNGVIFHKGEGAILYNFRGYHLALRDNKFELLMAHTWPYNNIIKLSEQEAPKEKWVHLTVTYDGSSKANGYRLFVDGQPMAMLTEKDNLYKGILFPALDHEPGLQIGARMRGVGFKNGLVDDIRVYERELALPEIADLAGYTPEPEAETTINGYFEAYLQQQVKAYQQQIRKLQQLRRQKNQITEEVPEVMVMDELKETRSSYLLERGVYDAHGEEVHPTTPASVLTFPDSLPQNRLGLAQWLMHPDNPLTSRVIVNRYWQTYFGRGLVKTAADFGNQGEMPSHPRLLDWLAVSFRESGWDIKAMQKMIVMSATYRQSSTVLPEQRKNDPENVLLARGPSARMNAEMLRDCALASSGLLTPTIGGPSVKPYQPEGLWAFNGGHYEPDTGDKLYRRSLYTFWKRTVPPPTMNTFDAPDRSYCIVKRQQTSTPLQALIMLNDPQFVEAARIIAQKVVQEEDQTNGRINHTFRLLTGRMPKPQERKILQDLLEAETAKFEKDPEKAEGWLSQGDSPTTSDASPVALASYTVLASTIMNSDAFITKR</sequence>
<dbReference type="InterPro" id="IPR006558">
    <property type="entry name" value="LamG-like"/>
</dbReference>
<accession>A0AA49JEH2</accession>
<reference evidence="6" key="2">
    <citation type="journal article" date="2024" name="Antonie Van Leeuwenhoek">
        <title>Roseihalotalea indica gen. nov., sp. nov., a halophilic Bacteroidetes from mesopelagic Southwest Indian Ocean with higher carbohydrate metabolic potential.</title>
        <authorList>
            <person name="Chen B."/>
            <person name="Zhang M."/>
            <person name="Lin D."/>
            <person name="Ye J."/>
            <person name="Tang K."/>
        </authorList>
    </citation>
    <scope>NUCLEOTIDE SEQUENCE</scope>
    <source>
        <strain evidence="6">TK19036</strain>
    </source>
</reference>
<dbReference type="GO" id="GO:0005975">
    <property type="term" value="P:carbohydrate metabolic process"/>
    <property type="evidence" value="ECO:0007669"/>
    <property type="project" value="UniProtKB-ARBA"/>
</dbReference>
<proteinExistence type="predicted"/>
<feature type="domain" description="LamG-like jellyroll fold" evidence="5">
    <location>
        <begin position="512"/>
        <end position="659"/>
    </location>
</feature>
<protein>
    <submittedName>
        <fullName evidence="6">DUF1553 domain-containing protein</fullName>
    </submittedName>
</protein>
<evidence type="ECO:0000256" key="4">
    <source>
        <dbReference type="SAM" id="MobiDB-lite"/>
    </source>
</evidence>
<dbReference type="Gene3D" id="2.60.120.200">
    <property type="match status" value="1"/>
</dbReference>
<dbReference type="Pfam" id="PF07587">
    <property type="entry name" value="PSD1"/>
    <property type="match status" value="1"/>
</dbReference>
<dbReference type="AlphaFoldDB" id="A0AA49JEH2"/>
<evidence type="ECO:0000256" key="1">
    <source>
        <dbReference type="ARBA" id="ARBA00022729"/>
    </source>
</evidence>
<dbReference type="SMART" id="SM00560">
    <property type="entry name" value="LamGL"/>
    <property type="match status" value="1"/>
</dbReference>
<keyword evidence="2" id="KW-1015">Disulfide bond</keyword>
<dbReference type="InterPro" id="IPR022655">
    <property type="entry name" value="DUF1553"/>
</dbReference>
<dbReference type="PANTHER" id="PTHR35889">
    <property type="entry name" value="CYCLOINULO-OLIGOSACCHARIDE FRUCTANOTRANSFERASE-RELATED"/>
    <property type="match status" value="1"/>
</dbReference>
<evidence type="ECO:0000259" key="5">
    <source>
        <dbReference type="SMART" id="SM00560"/>
    </source>
</evidence>
<dbReference type="InterPro" id="IPR011429">
    <property type="entry name" value="Cyt_c_Planctomycete-type"/>
</dbReference>
<dbReference type="Pfam" id="PF07583">
    <property type="entry name" value="PSCyt2"/>
    <property type="match status" value="1"/>
</dbReference>
<dbReference type="PANTHER" id="PTHR35889:SF3">
    <property type="entry name" value="F-BOX DOMAIN-CONTAINING PROTEIN"/>
    <property type="match status" value="1"/>
</dbReference>
<dbReference type="EMBL" id="CP120682">
    <property type="protein sequence ID" value="WKN37271.1"/>
    <property type="molecule type" value="Genomic_DNA"/>
</dbReference>
<dbReference type="Pfam" id="PF07635">
    <property type="entry name" value="PSCyt1"/>
    <property type="match status" value="1"/>
</dbReference>
<dbReference type="InterPro" id="IPR013320">
    <property type="entry name" value="ConA-like_dom_sf"/>
</dbReference>
<name>A0AA49JEH2_9BACT</name>
<feature type="compositionally biased region" description="Polar residues" evidence="4">
    <location>
        <begin position="1035"/>
        <end position="1044"/>
    </location>
</feature>
<evidence type="ECO:0000256" key="2">
    <source>
        <dbReference type="ARBA" id="ARBA00023157"/>
    </source>
</evidence>
<organism evidence="6">
    <name type="scientific">Roseihalotalea indica</name>
    <dbReference type="NCBI Taxonomy" id="2867963"/>
    <lineage>
        <taxon>Bacteria</taxon>
        <taxon>Pseudomonadati</taxon>
        <taxon>Bacteroidota</taxon>
        <taxon>Cytophagia</taxon>
        <taxon>Cytophagales</taxon>
        <taxon>Catalimonadaceae</taxon>
        <taxon>Roseihalotalea</taxon>
    </lineage>
</organism>
<feature type="coiled-coil region" evidence="3">
    <location>
        <begin position="682"/>
        <end position="712"/>
    </location>
</feature>